<accession>A0A098B0B3</accession>
<dbReference type="AlphaFoldDB" id="A0A098B0B3"/>
<organism evidence="2">
    <name type="scientific">Desulfitobacterium hafniense</name>
    <name type="common">Desulfitobacterium frappieri</name>
    <dbReference type="NCBI Taxonomy" id="49338"/>
    <lineage>
        <taxon>Bacteria</taxon>
        <taxon>Bacillati</taxon>
        <taxon>Bacillota</taxon>
        <taxon>Clostridia</taxon>
        <taxon>Eubacteriales</taxon>
        <taxon>Desulfitobacteriaceae</taxon>
        <taxon>Desulfitobacterium</taxon>
    </lineage>
</organism>
<evidence type="ECO:0000313" key="2">
    <source>
        <dbReference type="EMBL" id="CDX02283.1"/>
    </source>
</evidence>
<feature type="transmembrane region" description="Helical" evidence="1">
    <location>
        <begin position="21"/>
        <end position="44"/>
    </location>
</feature>
<dbReference type="EMBL" id="LK996017">
    <property type="protein sequence ID" value="CDX02283.1"/>
    <property type="molecule type" value="Genomic_DNA"/>
</dbReference>
<keyword evidence="1" id="KW-0472">Membrane</keyword>
<keyword evidence="1" id="KW-0812">Transmembrane</keyword>
<feature type="transmembrane region" description="Helical" evidence="1">
    <location>
        <begin position="50"/>
        <end position="71"/>
    </location>
</feature>
<reference evidence="2" key="1">
    <citation type="submission" date="2014-07" db="EMBL/GenBank/DDBJ databases">
        <authorList>
            <person name="Hornung V.Bastian."/>
        </authorList>
    </citation>
    <scope>NUCLEOTIDE SEQUENCE</scope>
    <source>
        <strain evidence="2">PCE-S</strain>
    </source>
</reference>
<protein>
    <submittedName>
        <fullName evidence="2">Uncharacterized protein</fullName>
    </submittedName>
</protein>
<evidence type="ECO:0000256" key="1">
    <source>
        <dbReference type="SAM" id="Phobius"/>
    </source>
</evidence>
<keyword evidence="1" id="KW-1133">Transmembrane helix</keyword>
<name>A0A098B0B3_DESHA</name>
<dbReference type="RefSeq" id="WP_208925685.1">
    <property type="nucleotide sequence ID" value="NZ_JAYFNZ010000016.1"/>
</dbReference>
<dbReference type="PATRIC" id="fig|49338.4.peg.2577"/>
<gene>
    <name evidence="2" type="ORF">DPCES_2396</name>
</gene>
<proteinExistence type="predicted"/>
<sequence length="268" mass="30926">MKLDKKFTVEYKVGIVSSLSASIIWVILISLWSLIAANIVSLWHSEVVLFWQYLVAGISIGAMLVGSIQFYRNNSNKFKPRFPSLSMDYIYKEIETELYFKTRESIAYSSNYNISALKEISEMKRSHNWTGDYISSPILESAHNHKVELCKDASPLTTAKIIFDVPLEKNQPTTFKLKYELGDSSKIMQPMIGHLVRNPTERIILRLCVPNDMVKGVKRCVYADSFAQINLSQPQIIHCKIIGNNDVYEWVIDNPSLLYYYRISWEFT</sequence>